<dbReference type="RefSeq" id="WP_114830612.1">
    <property type="nucleotide sequence ID" value="NZ_QQTO01000012.1"/>
</dbReference>
<evidence type="ECO:0000256" key="1">
    <source>
        <dbReference type="SAM" id="MobiDB-lite"/>
    </source>
</evidence>
<evidence type="ECO:0000313" key="2">
    <source>
        <dbReference type="EMBL" id="RDJ23001.1"/>
    </source>
</evidence>
<reference evidence="3" key="1">
    <citation type="submission" date="2018-07" db="EMBL/GenBank/DDBJ databases">
        <authorList>
            <person name="Safronova V.I."/>
            <person name="Chirak E.R."/>
            <person name="Sazanova A.L."/>
        </authorList>
    </citation>
    <scope>NUCLEOTIDE SEQUENCE [LARGE SCALE GENOMIC DNA]</scope>
    <source>
        <strain evidence="3">RCAM04685</strain>
    </source>
</reference>
<protein>
    <submittedName>
        <fullName evidence="2">Uncharacterized protein</fullName>
    </submittedName>
</protein>
<organism evidence="2 3">
    <name type="scientific">Bosea caraganae</name>
    <dbReference type="NCBI Taxonomy" id="2763117"/>
    <lineage>
        <taxon>Bacteria</taxon>
        <taxon>Pseudomonadati</taxon>
        <taxon>Pseudomonadota</taxon>
        <taxon>Alphaproteobacteria</taxon>
        <taxon>Hyphomicrobiales</taxon>
        <taxon>Boseaceae</taxon>
        <taxon>Bosea</taxon>
    </lineage>
</organism>
<dbReference type="Proteomes" id="UP000255207">
    <property type="component" value="Unassembled WGS sequence"/>
</dbReference>
<proteinExistence type="predicted"/>
<feature type="region of interest" description="Disordered" evidence="1">
    <location>
        <begin position="1"/>
        <end position="29"/>
    </location>
</feature>
<sequence>MTTPGGRKPAASAAGSAGAKTPKPGRVGLATTETFGRFIRNLAKLEGNAAGKGRKGKGGGR</sequence>
<comment type="caution">
    <text evidence="2">The sequence shown here is derived from an EMBL/GenBank/DDBJ whole genome shotgun (WGS) entry which is preliminary data.</text>
</comment>
<dbReference type="AlphaFoldDB" id="A0A370L3M0"/>
<feature type="compositionally biased region" description="Low complexity" evidence="1">
    <location>
        <begin position="1"/>
        <end position="25"/>
    </location>
</feature>
<accession>A0A370L3M0</accession>
<name>A0A370L3M0_9HYPH</name>
<dbReference type="EMBL" id="QQTP01000009">
    <property type="protein sequence ID" value="RDJ23001.1"/>
    <property type="molecule type" value="Genomic_DNA"/>
</dbReference>
<keyword evidence="3" id="KW-1185">Reference proteome</keyword>
<gene>
    <name evidence="2" type="ORF">DWE98_17705</name>
</gene>
<evidence type="ECO:0000313" key="3">
    <source>
        <dbReference type="Proteomes" id="UP000255207"/>
    </source>
</evidence>